<dbReference type="AlphaFoldDB" id="A0A2I0WPF9"/>
<sequence length="126" mass="13661">MNLPTYSSAMHMQPLNYATWQSPFDAESYLHDAKSSHPNPGVLLPNPPFSTRLPTESSGIAFVNSMLAEAKPIKIGILWTDLIAMVMMMGYFRCVPPLDVATNDIFNSANCTPGICAKAPSKAGEV</sequence>
<name>A0A2I0WPF9_9ASPA</name>
<gene>
    <name evidence="1" type="ORF">MA16_Dca018023</name>
</gene>
<proteinExistence type="predicted"/>
<dbReference type="Proteomes" id="UP000233837">
    <property type="component" value="Unassembled WGS sequence"/>
</dbReference>
<reference evidence="1 2" key="1">
    <citation type="journal article" date="2016" name="Sci. Rep.">
        <title>The Dendrobium catenatum Lindl. genome sequence provides insights into polysaccharide synthase, floral development and adaptive evolution.</title>
        <authorList>
            <person name="Zhang G.Q."/>
            <person name="Xu Q."/>
            <person name="Bian C."/>
            <person name="Tsai W.C."/>
            <person name="Yeh C.M."/>
            <person name="Liu K.W."/>
            <person name="Yoshida K."/>
            <person name="Zhang L.S."/>
            <person name="Chang S.B."/>
            <person name="Chen F."/>
            <person name="Shi Y."/>
            <person name="Su Y.Y."/>
            <person name="Zhang Y.Q."/>
            <person name="Chen L.J."/>
            <person name="Yin Y."/>
            <person name="Lin M."/>
            <person name="Huang H."/>
            <person name="Deng H."/>
            <person name="Wang Z.W."/>
            <person name="Zhu S.L."/>
            <person name="Zhao X."/>
            <person name="Deng C."/>
            <person name="Niu S.C."/>
            <person name="Huang J."/>
            <person name="Wang M."/>
            <person name="Liu G.H."/>
            <person name="Yang H.J."/>
            <person name="Xiao X.J."/>
            <person name="Hsiao Y.Y."/>
            <person name="Wu W.L."/>
            <person name="Chen Y.Y."/>
            <person name="Mitsuda N."/>
            <person name="Ohme-Takagi M."/>
            <person name="Luo Y.B."/>
            <person name="Van de Peer Y."/>
            <person name="Liu Z.J."/>
        </authorList>
    </citation>
    <scope>NUCLEOTIDE SEQUENCE [LARGE SCALE GENOMIC DNA]</scope>
    <source>
        <tissue evidence="1">The whole plant</tissue>
    </source>
</reference>
<dbReference type="EMBL" id="KZ502493">
    <property type="protein sequence ID" value="PKU77528.1"/>
    <property type="molecule type" value="Genomic_DNA"/>
</dbReference>
<reference evidence="1 2" key="2">
    <citation type="journal article" date="2017" name="Nature">
        <title>The Apostasia genome and the evolution of orchids.</title>
        <authorList>
            <person name="Zhang G.Q."/>
            <person name="Liu K.W."/>
            <person name="Li Z."/>
            <person name="Lohaus R."/>
            <person name="Hsiao Y.Y."/>
            <person name="Niu S.C."/>
            <person name="Wang J.Y."/>
            <person name="Lin Y.C."/>
            <person name="Xu Q."/>
            <person name="Chen L.J."/>
            <person name="Yoshida K."/>
            <person name="Fujiwara S."/>
            <person name="Wang Z.W."/>
            <person name="Zhang Y.Q."/>
            <person name="Mitsuda N."/>
            <person name="Wang M."/>
            <person name="Liu G.H."/>
            <person name="Pecoraro L."/>
            <person name="Huang H.X."/>
            <person name="Xiao X.J."/>
            <person name="Lin M."/>
            <person name="Wu X.Y."/>
            <person name="Wu W.L."/>
            <person name="Chen Y.Y."/>
            <person name="Chang S.B."/>
            <person name="Sakamoto S."/>
            <person name="Ohme-Takagi M."/>
            <person name="Yagi M."/>
            <person name="Zeng S.J."/>
            <person name="Shen C.Y."/>
            <person name="Yeh C.M."/>
            <person name="Luo Y.B."/>
            <person name="Tsai W.C."/>
            <person name="Van de Peer Y."/>
            <person name="Liu Z.J."/>
        </authorList>
    </citation>
    <scope>NUCLEOTIDE SEQUENCE [LARGE SCALE GENOMIC DNA]</scope>
    <source>
        <tissue evidence="1">The whole plant</tissue>
    </source>
</reference>
<accession>A0A2I0WPF9</accession>
<evidence type="ECO:0000313" key="1">
    <source>
        <dbReference type="EMBL" id="PKU77528.1"/>
    </source>
</evidence>
<protein>
    <submittedName>
        <fullName evidence="1">Uncharacterized protein</fullName>
    </submittedName>
</protein>
<keyword evidence="2" id="KW-1185">Reference proteome</keyword>
<evidence type="ECO:0000313" key="2">
    <source>
        <dbReference type="Proteomes" id="UP000233837"/>
    </source>
</evidence>
<organism evidence="1 2">
    <name type="scientific">Dendrobium catenatum</name>
    <dbReference type="NCBI Taxonomy" id="906689"/>
    <lineage>
        <taxon>Eukaryota</taxon>
        <taxon>Viridiplantae</taxon>
        <taxon>Streptophyta</taxon>
        <taxon>Embryophyta</taxon>
        <taxon>Tracheophyta</taxon>
        <taxon>Spermatophyta</taxon>
        <taxon>Magnoliopsida</taxon>
        <taxon>Liliopsida</taxon>
        <taxon>Asparagales</taxon>
        <taxon>Orchidaceae</taxon>
        <taxon>Epidendroideae</taxon>
        <taxon>Malaxideae</taxon>
        <taxon>Dendrobiinae</taxon>
        <taxon>Dendrobium</taxon>
    </lineage>
</organism>